<feature type="transmembrane region" description="Helical" evidence="2">
    <location>
        <begin position="470"/>
        <end position="493"/>
    </location>
</feature>
<evidence type="ECO:0000313" key="3">
    <source>
        <dbReference type="EMBL" id="SEM54168.1"/>
    </source>
</evidence>
<dbReference type="RefSeq" id="WP_082015130.1">
    <property type="nucleotide sequence ID" value="NZ_BBPN01000017.1"/>
</dbReference>
<sequence length="802" mass="83842">MDGAVSSAAAVETGGDAVLPAQRAPGEAGTAGTAPLRLELLVHGVGGTTPEAMLESPHLKQITGDSMSGTYRRWPDQDAEQRPQDYAGDAVLEAYSWAKLTSGAASRALWLLLLPFMFANLVHWMRPPGAAGARAGNLRLYRAYSALARLLAVSLTVLLTAAACEIAMDLAAWQCAADSACVAHHSWAVFALGGHGGWWGQPGRRLAVAALLPLALLAGLGRLARMTWSSYERVRPMSAPRTGDAPIEMERDGFWYGVTSVGRLRPLHLAAGLLTVAWTVLVPVIAHDRQADPQRSWPGIALLVLLVVLGALLLAGLGTGADVLPPRVVLAVAGALTVFVLADAAWNRPEWLATGTLPGEERGFAALVAGQLVLVAALTGVALTLARRGRGDAATAVDRKLTIPSPDPDAPDPQDTGFGGSSATALRGLAGPATALLALGLGALFTSGAALFTAQRLAGGGAVPQAVPLLVWHASGTTLLLPVLLTVVVRLAVPLVRGRRSLRGPVLAAYGEPADTDSPRTGQITTALSGAGLTDAGAGVIGGLAVVAAAQLLVALLGALVSGESLAAATADQGMVGSRLGELLQNLGGWLTTAIVLGLVTLGRSAYSSAARRRTVGVLWDIGTFWPRAAHPLAPPCYAERAVPDIEARIRAWLGTDPTRRLVLSAHSQGTVLAAAALWQLDPVTRGRVALLTYGSPLRRLYGRYFPAYMGPDELMRLQRDMPRWDNLFRLTDPIGGPVRIPAMAGSPAVDQPALPDPLAFGRTDQYPILVPVNGHFDYRLDPRFLVARDDLLSAIAEQQAP</sequence>
<keyword evidence="2" id="KW-0472">Membrane</keyword>
<proteinExistence type="predicted"/>
<name>A0A1H7Z9F7_STRJI</name>
<feature type="transmembrane region" description="Helical" evidence="2">
    <location>
        <begin position="436"/>
        <end position="458"/>
    </location>
</feature>
<dbReference type="SUPFAM" id="SSF53474">
    <property type="entry name" value="alpha/beta-Hydrolases"/>
    <property type="match status" value="1"/>
</dbReference>
<feature type="transmembrane region" description="Helical" evidence="2">
    <location>
        <begin position="366"/>
        <end position="386"/>
    </location>
</feature>
<evidence type="ECO:0000256" key="2">
    <source>
        <dbReference type="SAM" id="Phobius"/>
    </source>
</evidence>
<feature type="transmembrane region" description="Helical" evidence="2">
    <location>
        <begin position="146"/>
        <end position="168"/>
    </location>
</feature>
<dbReference type="InterPro" id="IPR029058">
    <property type="entry name" value="AB_hydrolase_fold"/>
</dbReference>
<feature type="region of interest" description="Disordered" evidence="1">
    <location>
        <begin position="401"/>
        <end position="421"/>
    </location>
</feature>
<keyword evidence="2" id="KW-1133">Transmembrane helix</keyword>
<gene>
    <name evidence="3" type="ORF">SAMN05414137_13324</name>
</gene>
<evidence type="ECO:0000256" key="1">
    <source>
        <dbReference type="SAM" id="MobiDB-lite"/>
    </source>
</evidence>
<accession>A0A1H7Z9F7</accession>
<dbReference type="AlphaFoldDB" id="A0A1H7Z9F7"/>
<feature type="transmembrane region" description="Helical" evidence="2">
    <location>
        <begin position="206"/>
        <end position="224"/>
    </location>
</feature>
<feature type="transmembrane region" description="Helical" evidence="2">
    <location>
        <begin position="267"/>
        <end position="285"/>
    </location>
</feature>
<dbReference type="OrthoDB" id="4320047at2"/>
<evidence type="ECO:0008006" key="5">
    <source>
        <dbReference type="Google" id="ProtNLM"/>
    </source>
</evidence>
<dbReference type="STRING" id="235985.SAMN05414137_13324"/>
<dbReference type="Proteomes" id="UP000183015">
    <property type="component" value="Unassembled WGS sequence"/>
</dbReference>
<organism evidence="3 4">
    <name type="scientific">Streptacidiphilus jiangxiensis</name>
    <dbReference type="NCBI Taxonomy" id="235985"/>
    <lineage>
        <taxon>Bacteria</taxon>
        <taxon>Bacillati</taxon>
        <taxon>Actinomycetota</taxon>
        <taxon>Actinomycetes</taxon>
        <taxon>Kitasatosporales</taxon>
        <taxon>Streptomycetaceae</taxon>
        <taxon>Streptacidiphilus</taxon>
    </lineage>
</organism>
<evidence type="ECO:0000313" key="4">
    <source>
        <dbReference type="Proteomes" id="UP000183015"/>
    </source>
</evidence>
<feature type="transmembrane region" description="Helical" evidence="2">
    <location>
        <begin position="328"/>
        <end position="346"/>
    </location>
</feature>
<feature type="transmembrane region" description="Helical" evidence="2">
    <location>
        <begin position="583"/>
        <end position="603"/>
    </location>
</feature>
<feature type="transmembrane region" description="Helical" evidence="2">
    <location>
        <begin position="538"/>
        <end position="563"/>
    </location>
</feature>
<keyword evidence="2" id="KW-0812">Transmembrane</keyword>
<dbReference type="eggNOG" id="COG0657">
    <property type="taxonomic scope" value="Bacteria"/>
</dbReference>
<feature type="transmembrane region" description="Helical" evidence="2">
    <location>
        <begin position="297"/>
        <end position="316"/>
    </location>
</feature>
<protein>
    <recommendedName>
        <fullName evidence="5">Integral membrane protein</fullName>
    </recommendedName>
</protein>
<reference evidence="4" key="1">
    <citation type="submission" date="2016-10" db="EMBL/GenBank/DDBJ databases">
        <authorList>
            <person name="Varghese N."/>
        </authorList>
    </citation>
    <scope>NUCLEOTIDE SEQUENCE [LARGE SCALE GENOMIC DNA]</scope>
    <source>
        <strain evidence="4">DSM 45096 / BCRC 16803 / CGMCC 4.1857 / CIP 109030 / JCM 12277 / KCTC 19219 / NBRC 100920 / 33214</strain>
    </source>
</reference>
<keyword evidence="4" id="KW-1185">Reference proteome</keyword>
<dbReference type="EMBL" id="FOAZ01000033">
    <property type="protein sequence ID" value="SEM54168.1"/>
    <property type="molecule type" value="Genomic_DNA"/>
</dbReference>
<feature type="transmembrane region" description="Helical" evidence="2">
    <location>
        <begin position="108"/>
        <end position="126"/>
    </location>
</feature>